<dbReference type="EMBL" id="MPUH01002055">
    <property type="protein sequence ID" value="OMJ65570.1"/>
    <property type="molecule type" value="Genomic_DNA"/>
</dbReference>
<keyword evidence="4" id="KW-1185">Reference proteome</keyword>
<dbReference type="AlphaFoldDB" id="A0A1R2AMD7"/>
<dbReference type="PANTHER" id="PTHR11839">
    <property type="entry name" value="UDP/ADP-SUGAR PYROPHOSPHATASE"/>
    <property type="match status" value="1"/>
</dbReference>
<protein>
    <recommendedName>
        <fullName evidence="2">Nudix hydrolase domain-containing protein</fullName>
    </recommendedName>
</protein>
<accession>A0A1R2AMD7</accession>
<evidence type="ECO:0000313" key="3">
    <source>
        <dbReference type="EMBL" id="OMJ65570.1"/>
    </source>
</evidence>
<sequence length="197" mass="22447">MKNFEKTIIYAGKWLQMNVTKFTTTNGGPGIWEHVSRPTRVSDSDGVSILATIKHDNCIKLITVAVYRIPLNQWVLELPAGMIDAKDHDPVTSALRELKEETGYTAFRENVEDVGIIAYNDPWKSNECSRLIKVRVDEKLNENKKPVQDLDPEENINVELIPLDNMQQHLGVLMKEKNYAVDSRIYLFSLGLAFTNK</sequence>
<evidence type="ECO:0000313" key="4">
    <source>
        <dbReference type="Proteomes" id="UP000187209"/>
    </source>
</evidence>
<organism evidence="3 4">
    <name type="scientific">Stentor coeruleus</name>
    <dbReference type="NCBI Taxonomy" id="5963"/>
    <lineage>
        <taxon>Eukaryota</taxon>
        <taxon>Sar</taxon>
        <taxon>Alveolata</taxon>
        <taxon>Ciliophora</taxon>
        <taxon>Postciliodesmatophora</taxon>
        <taxon>Heterotrichea</taxon>
        <taxon>Heterotrichida</taxon>
        <taxon>Stentoridae</taxon>
        <taxon>Stentor</taxon>
    </lineage>
</organism>
<gene>
    <name evidence="3" type="ORF">SteCoe_37976</name>
</gene>
<dbReference type="PANTHER" id="PTHR11839:SF1">
    <property type="entry name" value="ADP-SUGAR PYROPHOSPHATASE"/>
    <property type="match status" value="1"/>
</dbReference>
<name>A0A1R2AMD7_9CILI</name>
<comment type="caution">
    <text evidence="3">The sequence shown here is derived from an EMBL/GenBank/DDBJ whole genome shotgun (WGS) entry which is preliminary data.</text>
</comment>
<dbReference type="PROSITE" id="PS51462">
    <property type="entry name" value="NUDIX"/>
    <property type="match status" value="1"/>
</dbReference>
<dbReference type="Proteomes" id="UP000187209">
    <property type="component" value="Unassembled WGS sequence"/>
</dbReference>
<keyword evidence="1" id="KW-0378">Hydrolase</keyword>
<dbReference type="Pfam" id="PF00293">
    <property type="entry name" value="NUDIX"/>
    <property type="match status" value="1"/>
</dbReference>
<reference evidence="3 4" key="1">
    <citation type="submission" date="2016-11" db="EMBL/GenBank/DDBJ databases">
        <title>The macronuclear genome of Stentor coeruleus: a giant cell with tiny introns.</title>
        <authorList>
            <person name="Slabodnick M."/>
            <person name="Ruby J.G."/>
            <person name="Reiff S.B."/>
            <person name="Swart E.C."/>
            <person name="Gosai S."/>
            <person name="Prabakaran S."/>
            <person name="Witkowska E."/>
            <person name="Larue G.E."/>
            <person name="Fisher S."/>
            <person name="Freeman R.M."/>
            <person name="Gunawardena J."/>
            <person name="Chu W."/>
            <person name="Stover N.A."/>
            <person name="Gregory B.D."/>
            <person name="Nowacki M."/>
            <person name="Derisi J."/>
            <person name="Roy S.W."/>
            <person name="Marshall W.F."/>
            <person name="Sood P."/>
        </authorList>
    </citation>
    <scope>NUCLEOTIDE SEQUENCE [LARGE SCALE GENOMIC DNA]</scope>
    <source>
        <strain evidence="3">WM001</strain>
    </source>
</reference>
<proteinExistence type="predicted"/>
<dbReference type="InterPro" id="IPR015797">
    <property type="entry name" value="NUDIX_hydrolase-like_dom_sf"/>
</dbReference>
<dbReference type="Gene3D" id="3.90.79.10">
    <property type="entry name" value="Nucleoside Triphosphate Pyrophosphohydrolase"/>
    <property type="match status" value="1"/>
</dbReference>
<evidence type="ECO:0000256" key="1">
    <source>
        <dbReference type="ARBA" id="ARBA00022801"/>
    </source>
</evidence>
<dbReference type="GO" id="GO:0016787">
    <property type="term" value="F:hydrolase activity"/>
    <property type="evidence" value="ECO:0007669"/>
    <property type="project" value="UniProtKB-KW"/>
</dbReference>
<dbReference type="CDD" id="cd18888">
    <property type="entry name" value="NUDIX_ADPRase_Nudt5"/>
    <property type="match status" value="1"/>
</dbReference>
<dbReference type="SUPFAM" id="SSF55811">
    <property type="entry name" value="Nudix"/>
    <property type="match status" value="1"/>
</dbReference>
<dbReference type="GO" id="GO:0006753">
    <property type="term" value="P:nucleoside phosphate metabolic process"/>
    <property type="evidence" value="ECO:0007669"/>
    <property type="project" value="TreeGrafter"/>
</dbReference>
<dbReference type="OrthoDB" id="10249920at2759"/>
<dbReference type="GO" id="GO:0019693">
    <property type="term" value="P:ribose phosphate metabolic process"/>
    <property type="evidence" value="ECO:0007669"/>
    <property type="project" value="TreeGrafter"/>
</dbReference>
<evidence type="ECO:0000259" key="2">
    <source>
        <dbReference type="PROSITE" id="PS51462"/>
    </source>
</evidence>
<feature type="domain" description="Nudix hydrolase" evidence="2">
    <location>
        <begin position="42"/>
        <end position="187"/>
    </location>
</feature>
<dbReference type="InterPro" id="IPR000086">
    <property type="entry name" value="NUDIX_hydrolase_dom"/>
</dbReference>